<dbReference type="OrthoDB" id="8069108at2759"/>
<dbReference type="InParanoid" id="A0A3P7E3V4"/>
<gene>
    <name evidence="1" type="ORF">WBA_LOCUS4220</name>
</gene>
<keyword evidence="2" id="KW-1185">Reference proteome</keyword>
<dbReference type="Proteomes" id="UP000270924">
    <property type="component" value="Unassembled WGS sequence"/>
</dbReference>
<protein>
    <submittedName>
        <fullName evidence="1">Uncharacterized protein</fullName>
    </submittedName>
</protein>
<name>A0A3P7E3V4_WUCBA</name>
<organism evidence="1 2">
    <name type="scientific">Wuchereria bancrofti</name>
    <dbReference type="NCBI Taxonomy" id="6293"/>
    <lineage>
        <taxon>Eukaryota</taxon>
        <taxon>Metazoa</taxon>
        <taxon>Ecdysozoa</taxon>
        <taxon>Nematoda</taxon>
        <taxon>Chromadorea</taxon>
        <taxon>Rhabditida</taxon>
        <taxon>Spirurina</taxon>
        <taxon>Spiruromorpha</taxon>
        <taxon>Filarioidea</taxon>
        <taxon>Onchocercidae</taxon>
        <taxon>Wuchereria</taxon>
    </lineage>
</organism>
<reference evidence="1 2" key="1">
    <citation type="submission" date="2018-11" db="EMBL/GenBank/DDBJ databases">
        <authorList>
            <consortium name="Pathogen Informatics"/>
        </authorList>
    </citation>
    <scope>NUCLEOTIDE SEQUENCE [LARGE SCALE GENOMIC DNA]</scope>
</reference>
<evidence type="ECO:0000313" key="1">
    <source>
        <dbReference type="EMBL" id="VDM10834.1"/>
    </source>
</evidence>
<dbReference type="EMBL" id="UYWW01001670">
    <property type="protein sequence ID" value="VDM10834.1"/>
    <property type="molecule type" value="Genomic_DNA"/>
</dbReference>
<proteinExistence type="predicted"/>
<dbReference type="AlphaFoldDB" id="A0A3P7E3V4"/>
<evidence type="ECO:0000313" key="2">
    <source>
        <dbReference type="Proteomes" id="UP000270924"/>
    </source>
</evidence>
<sequence>MVIYDYNAFDLHSGDLHSGDLHSGDLYSGDLYFGDLYSGDLHSECHECIIILLNWCRKYSLVEQPSYKSTVVTDSTLRCSKILFFGTFVTFIGQTVTLRITQLSYDSQK</sequence>
<accession>A0A3P7E3V4</accession>